<dbReference type="GO" id="GO:0015074">
    <property type="term" value="P:DNA integration"/>
    <property type="evidence" value="ECO:0007669"/>
    <property type="project" value="InterPro"/>
</dbReference>
<comment type="caution">
    <text evidence="2">The sequence shown here is derived from an EMBL/GenBank/DDBJ whole genome shotgun (WGS) entry which is preliminary data.</text>
</comment>
<dbReference type="PANTHER" id="PTHR45835:SF105">
    <property type="entry name" value="INTEGRASE CATALYTIC DOMAIN-CONTAINING PROTEIN"/>
    <property type="match status" value="1"/>
</dbReference>
<sequence>MPQQVWEDISMDFIMHLPPTHNRSAIWVIVDRLTKFAHFIALPGSFTAATLAPIFITEVYRLHGAPKTI</sequence>
<accession>A0A392SHP6</accession>
<evidence type="ECO:0000313" key="3">
    <source>
        <dbReference type="Proteomes" id="UP000265520"/>
    </source>
</evidence>
<dbReference type="PROSITE" id="PS50994">
    <property type="entry name" value="INTEGRASE"/>
    <property type="match status" value="1"/>
</dbReference>
<feature type="domain" description="Integrase catalytic" evidence="1">
    <location>
        <begin position="1"/>
        <end position="69"/>
    </location>
</feature>
<dbReference type="InterPro" id="IPR036397">
    <property type="entry name" value="RNaseH_sf"/>
</dbReference>
<dbReference type="Proteomes" id="UP000265520">
    <property type="component" value="Unassembled WGS sequence"/>
</dbReference>
<dbReference type="EMBL" id="LXQA010372698">
    <property type="protein sequence ID" value="MCI47460.1"/>
    <property type="molecule type" value="Genomic_DNA"/>
</dbReference>
<feature type="non-terminal residue" evidence="2">
    <location>
        <position position="69"/>
    </location>
</feature>
<dbReference type="PANTHER" id="PTHR45835">
    <property type="entry name" value="YALI0A06105P"/>
    <property type="match status" value="1"/>
</dbReference>
<organism evidence="2 3">
    <name type="scientific">Trifolium medium</name>
    <dbReference type="NCBI Taxonomy" id="97028"/>
    <lineage>
        <taxon>Eukaryota</taxon>
        <taxon>Viridiplantae</taxon>
        <taxon>Streptophyta</taxon>
        <taxon>Embryophyta</taxon>
        <taxon>Tracheophyta</taxon>
        <taxon>Spermatophyta</taxon>
        <taxon>Magnoliopsida</taxon>
        <taxon>eudicotyledons</taxon>
        <taxon>Gunneridae</taxon>
        <taxon>Pentapetalae</taxon>
        <taxon>rosids</taxon>
        <taxon>fabids</taxon>
        <taxon>Fabales</taxon>
        <taxon>Fabaceae</taxon>
        <taxon>Papilionoideae</taxon>
        <taxon>50 kb inversion clade</taxon>
        <taxon>NPAAA clade</taxon>
        <taxon>Hologalegina</taxon>
        <taxon>IRL clade</taxon>
        <taxon>Trifolieae</taxon>
        <taxon>Trifolium</taxon>
    </lineage>
</organism>
<reference evidence="2 3" key="1">
    <citation type="journal article" date="2018" name="Front. Plant Sci.">
        <title>Red Clover (Trifolium pratense) and Zigzag Clover (T. medium) - A Picture of Genomic Similarities and Differences.</title>
        <authorList>
            <person name="Dluhosova J."/>
            <person name="Istvanek J."/>
            <person name="Nedelnik J."/>
            <person name="Repkova J."/>
        </authorList>
    </citation>
    <scope>NUCLEOTIDE SEQUENCE [LARGE SCALE GENOMIC DNA]</scope>
    <source>
        <strain evidence="3">cv. 10/8</strain>
        <tissue evidence="2">Leaf</tissue>
    </source>
</reference>
<keyword evidence="3" id="KW-1185">Reference proteome</keyword>
<evidence type="ECO:0000313" key="2">
    <source>
        <dbReference type="EMBL" id="MCI47460.1"/>
    </source>
</evidence>
<dbReference type="InterPro" id="IPR001584">
    <property type="entry name" value="Integrase_cat-core"/>
</dbReference>
<evidence type="ECO:0000259" key="1">
    <source>
        <dbReference type="PROSITE" id="PS50994"/>
    </source>
</evidence>
<dbReference type="AlphaFoldDB" id="A0A392SHP6"/>
<dbReference type="GO" id="GO:0003676">
    <property type="term" value="F:nucleic acid binding"/>
    <property type="evidence" value="ECO:0007669"/>
    <property type="project" value="InterPro"/>
</dbReference>
<name>A0A392SHP6_9FABA</name>
<dbReference type="Gene3D" id="3.30.420.10">
    <property type="entry name" value="Ribonuclease H-like superfamily/Ribonuclease H"/>
    <property type="match status" value="1"/>
</dbReference>
<dbReference type="SUPFAM" id="SSF53098">
    <property type="entry name" value="Ribonuclease H-like"/>
    <property type="match status" value="1"/>
</dbReference>
<protein>
    <submittedName>
        <fullName evidence="2">Retrotransposon protein</fullName>
    </submittedName>
</protein>
<dbReference type="InterPro" id="IPR012337">
    <property type="entry name" value="RNaseH-like_sf"/>
</dbReference>
<proteinExistence type="predicted"/>